<name>A0AA35YV44_LACSI</name>
<keyword evidence="5" id="KW-0539">Nucleus</keyword>
<comment type="subcellular location">
    <subcellularLocation>
        <location evidence="1">Nucleus</location>
    </subcellularLocation>
</comment>
<feature type="compositionally biased region" description="Polar residues" evidence="6">
    <location>
        <begin position="491"/>
        <end position="503"/>
    </location>
</feature>
<evidence type="ECO:0000256" key="5">
    <source>
        <dbReference type="ARBA" id="ARBA00023242"/>
    </source>
</evidence>
<feature type="compositionally biased region" description="Polar residues" evidence="6">
    <location>
        <begin position="412"/>
        <end position="423"/>
    </location>
</feature>
<dbReference type="InterPro" id="IPR050655">
    <property type="entry name" value="Plant_B3_domain"/>
</dbReference>
<dbReference type="EMBL" id="OX465080">
    <property type="protein sequence ID" value="CAI9280487.1"/>
    <property type="molecule type" value="Genomic_DNA"/>
</dbReference>
<evidence type="ECO:0000256" key="3">
    <source>
        <dbReference type="ARBA" id="ARBA00023125"/>
    </source>
</evidence>
<feature type="region of interest" description="Disordered" evidence="6">
    <location>
        <begin position="223"/>
        <end position="312"/>
    </location>
</feature>
<feature type="region of interest" description="Disordered" evidence="6">
    <location>
        <begin position="328"/>
        <end position="363"/>
    </location>
</feature>
<proteinExistence type="predicted"/>
<accession>A0AA35YV44</accession>
<dbReference type="AlphaFoldDB" id="A0AA35YV44"/>
<organism evidence="8 9">
    <name type="scientific">Lactuca saligna</name>
    <name type="common">Willowleaf lettuce</name>
    <dbReference type="NCBI Taxonomy" id="75948"/>
    <lineage>
        <taxon>Eukaryota</taxon>
        <taxon>Viridiplantae</taxon>
        <taxon>Streptophyta</taxon>
        <taxon>Embryophyta</taxon>
        <taxon>Tracheophyta</taxon>
        <taxon>Spermatophyta</taxon>
        <taxon>Magnoliopsida</taxon>
        <taxon>eudicotyledons</taxon>
        <taxon>Gunneridae</taxon>
        <taxon>Pentapetalae</taxon>
        <taxon>asterids</taxon>
        <taxon>campanulids</taxon>
        <taxon>Asterales</taxon>
        <taxon>Asteraceae</taxon>
        <taxon>Cichorioideae</taxon>
        <taxon>Cichorieae</taxon>
        <taxon>Lactucinae</taxon>
        <taxon>Lactuca</taxon>
    </lineage>
</organism>
<dbReference type="Pfam" id="PF02362">
    <property type="entry name" value="B3"/>
    <property type="match status" value="1"/>
</dbReference>
<dbReference type="CDD" id="cd10017">
    <property type="entry name" value="B3_DNA"/>
    <property type="match status" value="1"/>
</dbReference>
<dbReference type="Gene3D" id="2.40.330.10">
    <property type="entry name" value="DNA-binding pseudobarrel domain"/>
    <property type="match status" value="2"/>
</dbReference>
<keyword evidence="4" id="KW-0804">Transcription</keyword>
<evidence type="ECO:0000313" key="9">
    <source>
        <dbReference type="Proteomes" id="UP001177003"/>
    </source>
</evidence>
<reference evidence="8" key="1">
    <citation type="submission" date="2023-04" db="EMBL/GenBank/DDBJ databases">
        <authorList>
            <person name="Vijverberg K."/>
            <person name="Xiong W."/>
            <person name="Schranz E."/>
        </authorList>
    </citation>
    <scope>NUCLEOTIDE SEQUENCE</scope>
</reference>
<protein>
    <recommendedName>
        <fullName evidence="7">TF-B3 domain-containing protein</fullName>
    </recommendedName>
</protein>
<dbReference type="Proteomes" id="UP001177003">
    <property type="component" value="Chromosome 4"/>
</dbReference>
<evidence type="ECO:0000259" key="7">
    <source>
        <dbReference type="PROSITE" id="PS50863"/>
    </source>
</evidence>
<dbReference type="PANTHER" id="PTHR31920:SF135">
    <property type="entry name" value="B3 DOMAIN-CONTAINING PROTEIN OS03G0621600-RELATED"/>
    <property type="match status" value="1"/>
</dbReference>
<dbReference type="PROSITE" id="PS50863">
    <property type="entry name" value="B3"/>
    <property type="match status" value="1"/>
</dbReference>
<dbReference type="SUPFAM" id="SSF101936">
    <property type="entry name" value="DNA-binding pseudobarrel domain"/>
    <property type="match status" value="2"/>
</dbReference>
<keyword evidence="2" id="KW-0805">Transcription regulation</keyword>
<evidence type="ECO:0000256" key="4">
    <source>
        <dbReference type="ARBA" id="ARBA00023163"/>
    </source>
</evidence>
<dbReference type="SMART" id="SM01019">
    <property type="entry name" value="B3"/>
    <property type="match status" value="1"/>
</dbReference>
<feature type="domain" description="TF-B3" evidence="7">
    <location>
        <begin position="100"/>
        <end position="193"/>
    </location>
</feature>
<feature type="compositionally biased region" description="Low complexity" evidence="6">
    <location>
        <begin position="430"/>
        <end position="443"/>
    </location>
</feature>
<dbReference type="GO" id="GO:0003677">
    <property type="term" value="F:DNA binding"/>
    <property type="evidence" value="ECO:0007669"/>
    <property type="project" value="UniProtKB-KW"/>
</dbReference>
<dbReference type="InterPro" id="IPR003340">
    <property type="entry name" value="B3_DNA-bd"/>
</dbReference>
<keyword evidence="9" id="KW-1185">Reference proteome</keyword>
<feature type="compositionally biased region" description="Basic and acidic residues" evidence="6">
    <location>
        <begin position="250"/>
        <end position="269"/>
    </location>
</feature>
<evidence type="ECO:0000256" key="6">
    <source>
        <dbReference type="SAM" id="MobiDB-lite"/>
    </source>
</evidence>
<sequence>MFVLNVYEDVIEKTQICNYLSIMEFVFQIRRETDVSGNICQLKWGTESEVLLLIGERFSRFSKAIVVIYKMAPKGEACAECTQNCLLMHKKEKNPSPVATSFFKVMFGDEYSKVLFLPPKFAHTVQKKSGRSTWLEDSNGEKWKVRFTKIDGLLAFEEGWNTFCLAHGLKVGDLLVFHYIMESYFVVSMYGESGCPENRHFGFTPHPMKETRKEHKLTTVDHHIPSNATTNGNHHHLEVKDSVGSQQKDISIKKKRTDDMMSPNTHDHLVASSSKSQPSDSDKETSQRSKPLVNSNPDNTICETPTIVKNNHSVPVEDSEDEHLGVNSLQKHDVSILQTSPKKSSGGWKDDVAAGGGGDGIKVKESGKLLETLSKKMTEKPKENKFKTSIKKRLRSTMFPMTPTKIVKKDSVLTSQTDVSGSKSHNDDGAPASSPKPIVSPPKIIKKEPISAREHDSRFHNVGVPHKPIAKPMETPNKSPTPTLKRDSTGVMKTSSSGKTDFNNSHKEESNNILQKVKSEPVDYEDTPWMGPTNTSFSAVMSSYQYLEIPKWVKLKSKVILLRNKADLWPVLYQNKVGLKALTQSWEAFARQRGIQIGDNCEFVLESEANSNFTCSVFTVHVTSK</sequence>
<evidence type="ECO:0000256" key="2">
    <source>
        <dbReference type="ARBA" id="ARBA00023015"/>
    </source>
</evidence>
<evidence type="ECO:0000313" key="8">
    <source>
        <dbReference type="EMBL" id="CAI9280487.1"/>
    </source>
</evidence>
<dbReference type="PANTHER" id="PTHR31920">
    <property type="entry name" value="B3 DOMAIN-CONTAINING"/>
    <property type="match status" value="1"/>
</dbReference>
<feature type="region of interest" description="Disordered" evidence="6">
    <location>
        <begin position="463"/>
        <end position="518"/>
    </location>
</feature>
<dbReference type="InterPro" id="IPR015300">
    <property type="entry name" value="DNA-bd_pseudobarrel_sf"/>
</dbReference>
<feature type="compositionally biased region" description="Polar residues" evidence="6">
    <location>
        <begin position="288"/>
        <end position="312"/>
    </location>
</feature>
<gene>
    <name evidence="8" type="ORF">LSALG_LOCUS20225</name>
</gene>
<feature type="region of interest" description="Disordered" evidence="6">
    <location>
        <begin position="407"/>
        <end position="443"/>
    </location>
</feature>
<evidence type="ECO:0000256" key="1">
    <source>
        <dbReference type="ARBA" id="ARBA00004123"/>
    </source>
</evidence>
<keyword evidence="3" id="KW-0238">DNA-binding</keyword>
<dbReference type="GO" id="GO:0005634">
    <property type="term" value="C:nucleus"/>
    <property type="evidence" value="ECO:0007669"/>
    <property type="project" value="UniProtKB-SubCell"/>
</dbReference>